<dbReference type="HAMAP" id="MF_01589">
    <property type="entry name" value="Cx_SAM_synthase"/>
    <property type="match status" value="1"/>
</dbReference>
<evidence type="ECO:0000256" key="1">
    <source>
        <dbReference type="ARBA" id="ARBA00022679"/>
    </source>
</evidence>
<dbReference type="PIRSF" id="PIRSF006325">
    <property type="entry name" value="MeTrfase_bac"/>
    <property type="match status" value="1"/>
</dbReference>
<dbReference type="AlphaFoldDB" id="A0A381PDG9"/>
<dbReference type="Pfam" id="PF13649">
    <property type="entry name" value="Methyltransf_25"/>
    <property type="match status" value="1"/>
</dbReference>
<dbReference type="Gene3D" id="3.40.50.150">
    <property type="entry name" value="Vaccinia Virus protein VP39"/>
    <property type="match status" value="1"/>
</dbReference>
<dbReference type="InterPro" id="IPR005271">
    <property type="entry name" value="CmoA"/>
</dbReference>
<reference evidence="4" key="1">
    <citation type="submission" date="2018-05" db="EMBL/GenBank/DDBJ databases">
        <authorList>
            <person name="Lanie J.A."/>
            <person name="Ng W.-L."/>
            <person name="Kazmierczak K.M."/>
            <person name="Andrzejewski T.M."/>
            <person name="Davidsen T.M."/>
            <person name="Wayne K.J."/>
            <person name="Tettelin H."/>
            <person name="Glass J.I."/>
            <person name="Rusch D."/>
            <person name="Podicherti R."/>
            <person name="Tsui H.-C.T."/>
            <person name="Winkler M.E."/>
        </authorList>
    </citation>
    <scope>NUCLEOTIDE SEQUENCE</scope>
</reference>
<dbReference type="GO" id="GO:0016740">
    <property type="term" value="F:transferase activity"/>
    <property type="evidence" value="ECO:0007669"/>
    <property type="project" value="UniProtKB-KW"/>
</dbReference>
<keyword evidence="1" id="KW-0808">Transferase</keyword>
<dbReference type="InterPro" id="IPR029063">
    <property type="entry name" value="SAM-dependent_MTases_sf"/>
</dbReference>
<evidence type="ECO:0000256" key="2">
    <source>
        <dbReference type="ARBA" id="ARBA00022691"/>
    </source>
</evidence>
<dbReference type="PANTHER" id="PTHR43861:SF2">
    <property type="entry name" value="CARBOXY-S-ADENOSYL-L-METHIONINE SYNTHASE"/>
    <property type="match status" value="1"/>
</dbReference>
<evidence type="ECO:0000313" key="4">
    <source>
        <dbReference type="EMBL" id="SUZ65042.1"/>
    </source>
</evidence>
<protein>
    <recommendedName>
        <fullName evidence="3">Methyltransferase domain-containing protein</fullName>
    </recommendedName>
</protein>
<dbReference type="NCBIfam" id="TIGR00740">
    <property type="entry name" value="carboxy-S-adenosyl-L-methionine synthase CmoA"/>
    <property type="match status" value="1"/>
</dbReference>
<evidence type="ECO:0000259" key="3">
    <source>
        <dbReference type="Pfam" id="PF13649"/>
    </source>
</evidence>
<name>A0A381PDG9_9ZZZZ</name>
<keyword evidence="2" id="KW-0949">S-adenosyl-L-methionine</keyword>
<dbReference type="GO" id="GO:0002098">
    <property type="term" value="P:tRNA wobble uridine modification"/>
    <property type="evidence" value="ECO:0007669"/>
    <property type="project" value="InterPro"/>
</dbReference>
<sequence>MAKKDNIYKVGNFNDLPFSFNEEVAEVFEDMVDRSVPGYRSSLKLIENLGKKYFQNKSFCYDLGCSLGASTLSLVEAMKEREGQICAVDNSKAMISNCNKKFKHLIDSKKVNFINQDIESTEIKDASIVVINFVLQFIDSNKREGLLEKVYSGMRKNGLLILSEKTHFDNKFKNQTFFNLHHNFKFKNGYTKMEISRKRDALEGVLITDLEKDHCQRLHKIGYREIKKVMSNLNFFTLIAQK</sequence>
<proteinExistence type="inferred from homology"/>
<dbReference type="InterPro" id="IPR041698">
    <property type="entry name" value="Methyltransf_25"/>
</dbReference>
<organism evidence="4">
    <name type="scientific">marine metagenome</name>
    <dbReference type="NCBI Taxonomy" id="408172"/>
    <lineage>
        <taxon>unclassified sequences</taxon>
        <taxon>metagenomes</taxon>
        <taxon>ecological metagenomes</taxon>
    </lineage>
</organism>
<dbReference type="CDD" id="cd02440">
    <property type="entry name" value="AdoMet_MTases"/>
    <property type="match status" value="1"/>
</dbReference>
<dbReference type="SUPFAM" id="SSF53335">
    <property type="entry name" value="S-adenosyl-L-methionine-dependent methyltransferases"/>
    <property type="match status" value="1"/>
</dbReference>
<dbReference type="PANTHER" id="PTHR43861">
    <property type="entry name" value="TRANS-ACONITATE 2-METHYLTRANSFERASE-RELATED"/>
    <property type="match status" value="1"/>
</dbReference>
<feature type="domain" description="Methyltransferase" evidence="3">
    <location>
        <begin position="62"/>
        <end position="158"/>
    </location>
</feature>
<dbReference type="EMBL" id="UINC01000949">
    <property type="protein sequence ID" value="SUZ65042.1"/>
    <property type="molecule type" value="Genomic_DNA"/>
</dbReference>
<accession>A0A381PDG9</accession>
<gene>
    <name evidence="4" type="ORF">METZ01_LOCUS17896</name>
</gene>